<proteinExistence type="predicted"/>
<evidence type="ECO:0000313" key="2">
    <source>
        <dbReference type="Proteomes" id="UP000026249"/>
    </source>
</evidence>
<dbReference type="RefSeq" id="WP_035260504.1">
    <property type="nucleotide sequence ID" value="NZ_JFKE01000005.1"/>
</dbReference>
<name>A0A037ZGE4_9RHOB</name>
<dbReference type="AlphaFoldDB" id="A0A037ZGE4"/>
<dbReference type="STRING" id="1454373.ACMU_15775"/>
<reference evidence="1 2" key="1">
    <citation type="submission" date="2014-03" db="EMBL/GenBank/DDBJ databases">
        <title>Draft Genome Sequence of Actibacterium mucosum KCTC 23349, a Marine Alphaproteobacterium with Complex Ionic Requirements Isolated from Mediterranean Seawater at Malvarrosa Beach, Valencia, Spain.</title>
        <authorList>
            <person name="Arahal D.R."/>
            <person name="Shao Z."/>
            <person name="Lai Q."/>
            <person name="Pujalte M.J."/>
        </authorList>
    </citation>
    <scope>NUCLEOTIDE SEQUENCE [LARGE SCALE GENOMIC DNA]</scope>
    <source>
        <strain evidence="1 2">KCTC 23349</strain>
    </source>
</reference>
<dbReference type="OrthoDB" id="288532at2"/>
<organism evidence="1 2">
    <name type="scientific">Actibacterium mucosum KCTC 23349</name>
    <dbReference type="NCBI Taxonomy" id="1454373"/>
    <lineage>
        <taxon>Bacteria</taxon>
        <taxon>Pseudomonadati</taxon>
        <taxon>Pseudomonadota</taxon>
        <taxon>Alphaproteobacteria</taxon>
        <taxon>Rhodobacterales</taxon>
        <taxon>Roseobacteraceae</taxon>
        <taxon>Actibacterium</taxon>
    </lineage>
</organism>
<dbReference type="EMBL" id="JFKE01000005">
    <property type="protein sequence ID" value="KAJ55213.1"/>
    <property type="molecule type" value="Genomic_DNA"/>
</dbReference>
<sequence length="220" mass="24959">MIISPGRNYVFVHIPKTGGTALSLALEGRAMADDILIGDTPKAQRRRGRIKGLHSAGRLWKHARLADIEGLVSAEWIAQAFVFTLVRNPWDRVVSYYHWLRMQSFDHPAVKLARDQDFSGFLNHPHTRRSLEADSYGHYVTAPDGTERGCFVRLEYLEQDLAPVWDHLGFNLWPIAPTNASDRPRDYRTAYSAPDSELLAKICAEDIARFGYSFDPDTNC</sequence>
<evidence type="ECO:0000313" key="1">
    <source>
        <dbReference type="EMBL" id="KAJ55213.1"/>
    </source>
</evidence>
<dbReference type="Gene3D" id="3.40.50.300">
    <property type="entry name" value="P-loop containing nucleotide triphosphate hydrolases"/>
    <property type="match status" value="1"/>
</dbReference>
<gene>
    <name evidence="1" type="ORF">ACMU_15775</name>
</gene>
<dbReference type="SUPFAM" id="SSF52540">
    <property type="entry name" value="P-loop containing nucleoside triphosphate hydrolases"/>
    <property type="match status" value="1"/>
</dbReference>
<keyword evidence="2" id="KW-1185">Reference proteome</keyword>
<evidence type="ECO:0008006" key="3">
    <source>
        <dbReference type="Google" id="ProtNLM"/>
    </source>
</evidence>
<comment type="caution">
    <text evidence="1">The sequence shown here is derived from an EMBL/GenBank/DDBJ whole genome shotgun (WGS) entry which is preliminary data.</text>
</comment>
<accession>A0A037ZGE4</accession>
<protein>
    <recommendedName>
        <fullName evidence="3">Type II secretory pathway, pullulanase PulA</fullName>
    </recommendedName>
</protein>
<dbReference type="Proteomes" id="UP000026249">
    <property type="component" value="Unassembled WGS sequence"/>
</dbReference>
<dbReference type="InterPro" id="IPR027417">
    <property type="entry name" value="P-loop_NTPase"/>
</dbReference>